<dbReference type="EMBL" id="JBHTIH010000002">
    <property type="protein sequence ID" value="MFD0738242.1"/>
    <property type="molecule type" value="Genomic_DNA"/>
</dbReference>
<dbReference type="Proteomes" id="UP001597090">
    <property type="component" value="Unassembled WGS sequence"/>
</dbReference>
<protein>
    <recommendedName>
        <fullName evidence="3">Tail fiber domain-containing protein</fullName>
    </recommendedName>
</protein>
<gene>
    <name evidence="1" type="ORF">ACFQZQ_02925</name>
</gene>
<evidence type="ECO:0008006" key="3">
    <source>
        <dbReference type="Google" id="ProtNLM"/>
    </source>
</evidence>
<accession>A0ABW2YP66</accession>
<evidence type="ECO:0000313" key="2">
    <source>
        <dbReference type="Proteomes" id="UP001597090"/>
    </source>
</evidence>
<sequence>MAVVSWGALTAGDATLSDNAGNTWVKVGSALGPSTGGSGGYNCRGVIYKCESCTGHASFVLTATRSGEYPSVAYQEYKGTGITVEAFASANDAATPFSSGNVGTPAANGAGLFGAWIHNAASGGPALGVNSPMTVVEAVTDVAQYYPVALAAGLQATAAAFSADFTTTDTVGGTAVFGAFLKESSGPAAYTLPADSGSYALTGSAASLLHGRSQAADSGSYTLTGTDASLRVDRVLAAASGSYALAGSDATLVYATSGSYTLTAEPGSYVLTGSDALLMYSGSAEVLPTPAGDGGGPRKRRRYQVEWKGEVVEFDNQADALAYLAGLNVEAAASKPAKKAATKAEPARFDLEPDVPNLVLPPVLRRIRKVAPAARVEYDDLEDLLTILMVA</sequence>
<proteinExistence type="predicted"/>
<organism evidence="1 2">
    <name type="scientific">Lysobacter koreensis</name>
    <dbReference type="NCBI Taxonomy" id="266122"/>
    <lineage>
        <taxon>Bacteria</taxon>
        <taxon>Pseudomonadati</taxon>
        <taxon>Pseudomonadota</taxon>
        <taxon>Gammaproteobacteria</taxon>
        <taxon>Lysobacterales</taxon>
        <taxon>Lysobacteraceae</taxon>
        <taxon>Lysobacter</taxon>
    </lineage>
</organism>
<comment type="caution">
    <text evidence="1">The sequence shown here is derived from an EMBL/GenBank/DDBJ whole genome shotgun (WGS) entry which is preliminary data.</text>
</comment>
<keyword evidence="2" id="KW-1185">Reference proteome</keyword>
<evidence type="ECO:0000313" key="1">
    <source>
        <dbReference type="EMBL" id="MFD0738242.1"/>
    </source>
</evidence>
<reference evidence="2" key="1">
    <citation type="journal article" date="2019" name="Int. J. Syst. Evol. Microbiol.">
        <title>The Global Catalogue of Microorganisms (GCM) 10K type strain sequencing project: providing services to taxonomists for standard genome sequencing and annotation.</title>
        <authorList>
            <consortium name="The Broad Institute Genomics Platform"/>
            <consortium name="The Broad Institute Genome Sequencing Center for Infectious Disease"/>
            <person name="Wu L."/>
            <person name="Ma J."/>
        </authorList>
    </citation>
    <scope>NUCLEOTIDE SEQUENCE [LARGE SCALE GENOMIC DNA]</scope>
    <source>
        <strain evidence="2">CCUG 55491</strain>
    </source>
</reference>
<name>A0ABW2YP66_9GAMM</name>